<protein>
    <submittedName>
        <fullName evidence="1">Uncharacterized protein</fullName>
    </submittedName>
</protein>
<evidence type="ECO:0000313" key="2">
    <source>
        <dbReference type="EMBL" id="WWY02828.1"/>
    </source>
</evidence>
<dbReference type="EMBL" id="JAPQFL010000002">
    <property type="protein sequence ID" value="MDD9327676.1"/>
    <property type="molecule type" value="Genomic_DNA"/>
</dbReference>
<gene>
    <name evidence="1" type="ORF">ORY91_001085</name>
    <name evidence="2" type="ORF">V9W64_09045</name>
</gene>
<reference evidence="2" key="2">
    <citation type="submission" date="2024-02" db="EMBL/GenBank/DDBJ databases">
        <title>Neisseria leonii sp. nov.</title>
        <authorList>
            <person name="Boutroux M."/>
            <person name="Favre-Rochex S."/>
            <person name="Gorgette O."/>
            <person name="Touak G."/>
            <person name="Muhle E."/>
            <person name="Chesneau O."/>
            <person name="Clermont D."/>
            <person name="Rahi P."/>
        </authorList>
    </citation>
    <scope>NUCLEOTIDE SEQUENCE</scope>
    <source>
        <strain evidence="2">51.81</strain>
    </source>
</reference>
<reference evidence="1" key="1">
    <citation type="submission" date="2022-10" db="EMBL/GenBank/DDBJ databases">
        <authorList>
            <person name="Boutroux M."/>
        </authorList>
    </citation>
    <scope>NUCLEOTIDE SEQUENCE</scope>
    <source>
        <strain evidence="1">51.81</strain>
    </source>
</reference>
<dbReference type="AlphaFoldDB" id="A0A9X4E463"/>
<sequence>MEKKQLTHFLDTVRRLIDGEDPKQLIAAMPSDISAANHDQGFYGDDDWCLAVLLLDDWRFEYYERFAEESPKLADMVHDWAELLDEAEDHMPPHEKARFLDKLKAAWEDADRLRAASAV</sequence>
<evidence type="ECO:0000313" key="3">
    <source>
        <dbReference type="Proteomes" id="UP001149607"/>
    </source>
</evidence>
<keyword evidence="3" id="KW-1185">Reference proteome</keyword>
<accession>A0A9X4E463</accession>
<dbReference type="RefSeq" id="WP_274570684.1">
    <property type="nucleotide sequence ID" value="NZ_CP145606.1"/>
</dbReference>
<evidence type="ECO:0000313" key="1">
    <source>
        <dbReference type="EMBL" id="MDD9327676.1"/>
    </source>
</evidence>
<name>A0A9X4E463_9NEIS</name>
<dbReference type="EMBL" id="CP146598">
    <property type="protein sequence ID" value="WWY02828.1"/>
    <property type="molecule type" value="Genomic_DNA"/>
</dbReference>
<organism evidence="1">
    <name type="scientific">Neisseria leonii</name>
    <dbReference type="NCBI Taxonomy" id="2995413"/>
    <lineage>
        <taxon>Bacteria</taxon>
        <taxon>Pseudomonadati</taxon>
        <taxon>Pseudomonadota</taxon>
        <taxon>Betaproteobacteria</taxon>
        <taxon>Neisseriales</taxon>
        <taxon>Neisseriaceae</taxon>
        <taxon>Neisseria</taxon>
    </lineage>
</organism>
<proteinExistence type="predicted"/>
<dbReference type="Proteomes" id="UP001149607">
    <property type="component" value="Chromosome"/>
</dbReference>